<dbReference type="GO" id="GO:0022857">
    <property type="term" value="F:transmembrane transporter activity"/>
    <property type="evidence" value="ECO:0007669"/>
    <property type="project" value="TreeGrafter"/>
</dbReference>
<proteinExistence type="predicted"/>
<keyword evidence="3 6" id="KW-0812">Transmembrane</keyword>
<gene>
    <name evidence="9" type="ORF">GO816_12080</name>
</gene>
<keyword evidence="5 6" id="KW-0472">Membrane</keyword>
<accession>A0A6I4IE23</accession>
<dbReference type="EMBL" id="WQLA01000004">
    <property type="protein sequence ID" value="MVN91866.1"/>
    <property type="molecule type" value="Genomic_DNA"/>
</dbReference>
<dbReference type="PANTHER" id="PTHR30572">
    <property type="entry name" value="MEMBRANE COMPONENT OF TRANSPORTER-RELATED"/>
    <property type="match status" value="1"/>
</dbReference>
<feature type="transmembrane region" description="Helical" evidence="6">
    <location>
        <begin position="391"/>
        <end position="415"/>
    </location>
</feature>
<evidence type="ECO:0000256" key="2">
    <source>
        <dbReference type="ARBA" id="ARBA00022475"/>
    </source>
</evidence>
<feature type="transmembrane region" description="Helical" evidence="6">
    <location>
        <begin position="350"/>
        <end position="371"/>
    </location>
</feature>
<evidence type="ECO:0000256" key="3">
    <source>
        <dbReference type="ARBA" id="ARBA00022692"/>
    </source>
</evidence>
<evidence type="ECO:0000259" key="8">
    <source>
        <dbReference type="Pfam" id="PF12704"/>
    </source>
</evidence>
<feature type="domain" description="MacB-like periplasmic core" evidence="8">
    <location>
        <begin position="497"/>
        <end position="644"/>
    </location>
</feature>
<feature type="transmembrane region" description="Helical" evidence="6">
    <location>
        <begin position="436"/>
        <end position="457"/>
    </location>
</feature>
<dbReference type="InterPro" id="IPR003838">
    <property type="entry name" value="ABC3_permease_C"/>
</dbReference>
<feature type="domain" description="ABC3 transporter permease C-terminal" evidence="7">
    <location>
        <begin position="300"/>
        <end position="415"/>
    </location>
</feature>
<keyword evidence="4 6" id="KW-1133">Transmembrane helix</keyword>
<organism evidence="9 10">
    <name type="scientific">Mucilaginibacter aquatilis</name>
    <dbReference type="NCBI Taxonomy" id="1517760"/>
    <lineage>
        <taxon>Bacteria</taxon>
        <taxon>Pseudomonadati</taxon>
        <taxon>Bacteroidota</taxon>
        <taxon>Sphingobacteriia</taxon>
        <taxon>Sphingobacteriales</taxon>
        <taxon>Sphingobacteriaceae</taxon>
        <taxon>Mucilaginibacter</taxon>
    </lineage>
</organism>
<dbReference type="Proteomes" id="UP000434850">
    <property type="component" value="Unassembled WGS sequence"/>
</dbReference>
<dbReference type="PROSITE" id="PS51257">
    <property type="entry name" value="PROKAR_LIPOPROTEIN"/>
    <property type="match status" value="1"/>
</dbReference>
<comment type="subcellular location">
    <subcellularLocation>
        <location evidence="1">Cell membrane</location>
        <topology evidence="1">Multi-pass membrane protein</topology>
    </subcellularLocation>
</comment>
<dbReference type="AlphaFoldDB" id="A0A6I4IE23"/>
<dbReference type="InterPro" id="IPR050250">
    <property type="entry name" value="Macrolide_Exporter_MacB"/>
</dbReference>
<sequence length="807" mass="90657">MIKNYIKTAWRNLWKGRVFNLMNVVGLSVAIACCALIFMTVYYEFSYDSFHQNVKGIHQLYTVTNRTSGTERSTAMPIPLAPALKAEYSHIKYITRSANSGALVKAGAKQLDQNVHFVDADFLKMFTFPLVEGNVNTVFNQLNNVVITQQAAKAMFGNQSPLNKTILITIGQREEPFQVSGVVKDIPRNSSITFDLLLRFEHFPNYKTDLSKWDNWSHMAFVEFKEGYNTQNFAKQLKPFVEAHYKADIDLLKRDGARPDETGSLLSLHLAPFASNHFNTNLNGVEGYPVSKTYVLSLLAIACFILIIACINFINLSVARGFTRAREVGVRKTLGAGKWQLLTQFWTETIMVCLASTILGLALCAVIISPFKAMFKSRINLAMLFQPQHLLAILGIFILITALAGFYPALIMMRYKTVAVLKGNMGDTAKPGKIRNTLLVVQFALSTLLIICTIITWQQINYLSNKPLGFNKTEVLSIPVNKGIDGSKALQLMRNDLRSNSQVEAVSGSYMNLGRGNDGSTRSSIIGFGMNGREIRTNLQRVDFDYVKTLDIKLVDGRDFDLNFPGDSNAVVINESMARSIGGRNIVGRYLFMFPEYQSQIIGIVKDYNFKSLHDKIEPVSMIMRKQFAINYVFVKVKPGNLLHAFDEIKQSWNRQYPNVEFTGSWLNENTERQYQSERRLSNIFVSGAVLAIVISCIGLLAISVMIVIQRTKEIGVRKVLGANVAGIVFLLSRDFLKLVMIAAIIAVPAAWWVMDSWLQSFAYRISIQWWVFVLATLMAMLLAFITISFQSVKAALTNPVKSLRSE</sequence>
<feature type="transmembrane region" description="Helical" evidence="6">
    <location>
        <begin position="21"/>
        <end position="43"/>
    </location>
</feature>
<evidence type="ECO:0000313" key="10">
    <source>
        <dbReference type="Proteomes" id="UP000434850"/>
    </source>
</evidence>
<evidence type="ECO:0000256" key="4">
    <source>
        <dbReference type="ARBA" id="ARBA00022989"/>
    </source>
</evidence>
<dbReference type="PANTHER" id="PTHR30572:SF18">
    <property type="entry name" value="ABC-TYPE MACROLIDE FAMILY EXPORT SYSTEM PERMEASE COMPONENT 2"/>
    <property type="match status" value="1"/>
</dbReference>
<protein>
    <submittedName>
        <fullName evidence="9">FtsX-like permease family protein</fullName>
    </submittedName>
</protein>
<feature type="transmembrane region" description="Helical" evidence="6">
    <location>
        <begin position="294"/>
        <end position="316"/>
    </location>
</feature>
<evidence type="ECO:0000259" key="7">
    <source>
        <dbReference type="Pfam" id="PF02687"/>
    </source>
</evidence>
<feature type="transmembrane region" description="Helical" evidence="6">
    <location>
        <begin position="767"/>
        <end position="790"/>
    </location>
</feature>
<dbReference type="InterPro" id="IPR025857">
    <property type="entry name" value="MacB_PCD"/>
</dbReference>
<name>A0A6I4IE23_9SPHI</name>
<feature type="domain" description="MacB-like periplasmic core" evidence="8">
    <location>
        <begin position="22"/>
        <end position="238"/>
    </location>
</feature>
<dbReference type="Pfam" id="PF02687">
    <property type="entry name" value="FtsX"/>
    <property type="match status" value="2"/>
</dbReference>
<feature type="domain" description="ABC3 transporter permease C-terminal" evidence="7">
    <location>
        <begin position="689"/>
        <end position="796"/>
    </location>
</feature>
<keyword evidence="10" id="KW-1185">Reference proteome</keyword>
<dbReference type="RefSeq" id="WP_157542185.1">
    <property type="nucleotide sequence ID" value="NZ_WQLA01000004.1"/>
</dbReference>
<dbReference type="GO" id="GO:0005886">
    <property type="term" value="C:plasma membrane"/>
    <property type="evidence" value="ECO:0007669"/>
    <property type="project" value="UniProtKB-SubCell"/>
</dbReference>
<comment type="caution">
    <text evidence="9">The sequence shown here is derived from an EMBL/GenBank/DDBJ whole genome shotgun (WGS) entry which is preliminary data.</text>
</comment>
<dbReference type="OrthoDB" id="1451596at2"/>
<evidence type="ECO:0000256" key="5">
    <source>
        <dbReference type="ARBA" id="ARBA00023136"/>
    </source>
</evidence>
<dbReference type="Pfam" id="PF12704">
    <property type="entry name" value="MacB_PCD"/>
    <property type="match status" value="2"/>
</dbReference>
<evidence type="ECO:0000313" key="9">
    <source>
        <dbReference type="EMBL" id="MVN91866.1"/>
    </source>
</evidence>
<evidence type="ECO:0000256" key="1">
    <source>
        <dbReference type="ARBA" id="ARBA00004651"/>
    </source>
</evidence>
<feature type="transmembrane region" description="Helical" evidence="6">
    <location>
        <begin position="736"/>
        <end position="755"/>
    </location>
</feature>
<feature type="transmembrane region" description="Helical" evidence="6">
    <location>
        <begin position="684"/>
        <end position="709"/>
    </location>
</feature>
<keyword evidence="2" id="KW-1003">Cell membrane</keyword>
<evidence type="ECO:0000256" key="6">
    <source>
        <dbReference type="SAM" id="Phobius"/>
    </source>
</evidence>
<reference evidence="9 10" key="1">
    <citation type="submission" date="2019-12" db="EMBL/GenBank/DDBJ databases">
        <title>Mucilaginibacter sp. HME9299 genome sequencing and assembly.</title>
        <authorList>
            <person name="Kang H."/>
            <person name="Kim H."/>
            <person name="Joh K."/>
        </authorList>
    </citation>
    <scope>NUCLEOTIDE SEQUENCE [LARGE SCALE GENOMIC DNA]</scope>
    <source>
        <strain evidence="9 10">HME9299</strain>
    </source>
</reference>